<evidence type="ECO:0000256" key="3">
    <source>
        <dbReference type="SAM" id="SignalP"/>
    </source>
</evidence>
<dbReference type="AlphaFoldDB" id="A0A975J0T2"/>
<dbReference type="InterPro" id="IPR032518">
    <property type="entry name" value="HepII_N"/>
</dbReference>
<dbReference type="RefSeq" id="WP_211632240.1">
    <property type="nucleotide sequence ID" value="NZ_CP073100.1"/>
</dbReference>
<dbReference type="Gene3D" id="1.50.10.100">
    <property type="entry name" value="Chondroitin AC/alginate lyase"/>
    <property type="match status" value="1"/>
</dbReference>
<dbReference type="GO" id="GO:0030313">
    <property type="term" value="C:cell envelope"/>
    <property type="evidence" value="ECO:0007669"/>
    <property type="project" value="UniProtKB-SubCell"/>
</dbReference>
<feature type="chain" id="PRO_5036972065" evidence="3">
    <location>
        <begin position="30"/>
        <end position="939"/>
    </location>
</feature>
<keyword evidence="3" id="KW-0732">Signal</keyword>
<dbReference type="Pfam" id="PF07940">
    <property type="entry name" value="Hepar_II_III_C"/>
    <property type="match status" value="1"/>
</dbReference>
<evidence type="ECO:0000256" key="2">
    <source>
        <dbReference type="SAM" id="MobiDB-lite"/>
    </source>
</evidence>
<evidence type="ECO:0000256" key="1">
    <source>
        <dbReference type="ARBA" id="ARBA00004196"/>
    </source>
</evidence>
<dbReference type="KEGG" id="lamb:KBB96_03345"/>
<dbReference type="GO" id="GO:0016829">
    <property type="term" value="F:lyase activity"/>
    <property type="evidence" value="ECO:0007669"/>
    <property type="project" value="InterPro"/>
</dbReference>
<evidence type="ECO:0000259" key="5">
    <source>
        <dbReference type="Pfam" id="PF16332"/>
    </source>
</evidence>
<organism evidence="6 7">
    <name type="scientific">Luteolibacter ambystomatis</name>
    <dbReference type="NCBI Taxonomy" id="2824561"/>
    <lineage>
        <taxon>Bacteria</taxon>
        <taxon>Pseudomonadati</taxon>
        <taxon>Verrucomicrobiota</taxon>
        <taxon>Verrucomicrobiia</taxon>
        <taxon>Verrucomicrobiales</taxon>
        <taxon>Verrucomicrobiaceae</taxon>
        <taxon>Luteolibacter</taxon>
    </lineage>
</organism>
<dbReference type="SUPFAM" id="SSF48230">
    <property type="entry name" value="Chondroitin AC/alginate lyase"/>
    <property type="match status" value="1"/>
</dbReference>
<feature type="domain" description="Heparinase II N-terminal" evidence="5">
    <location>
        <begin position="84"/>
        <end position="505"/>
    </location>
</feature>
<keyword evidence="7" id="KW-1185">Reference proteome</keyword>
<evidence type="ECO:0000259" key="4">
    <source>
        <dbReference type="Pfam" id="PF07940"/>
    </source>
</evidence>
<proteinExistence type="predicted"/>
<dbReference type="Gene3D" id="2.70.98.70">
    <property type="match status" value="1"/>
</dbReference>
<evidence type="ECO:0000313" key="7">
    <source>
        <dbReference type="Proteomes" id="UP000676169"/>
    </source>
</evidence>
<dbReference type="Pfam" id="PF16332">
    <property type="entry name" value="DUF4962"/>
    <property type="match status" value="1"/>
</dbReference>
<feature type="signal peptide" evidence="3">
    <location>
        <begin position="1"/>
        <end position="29"/>
    </location>
</feature>
<feature type="region of interest" description="Disordered" evidence="2">
    <location>
        <begin position="239"/>
        <end position="261"/>
    </location>
</feature>
<dbReference type="EMBL" id="CP073100">
    <property type="protein sequence ID" value="QUE51930.1"/>
    <property type="molecule type" value="Genomic_DNA"/>
</dbReference>
<comment type="subcellular location">
    <subcellularLocation>
        <location evidence="1">Cell envelope</location>
    </subcellularLocation>
</comment>
<reference evidence="6" key="1">
    <citation type="submission" date="2021-04" db="EMBL/GenBank/DDBJ databases">
        <title>Luteolibacter sp. 32A isolated from the skin of an Anderson's salamander (Ambystoma andersonii).</title>
        <authorList>
            <person name="Spergser J."/>
            <person name="Busse H.-J."/>
        </authorList>
    </citation>
    <scope>NUCLEOTIDE SEQUENCE</scope>
    <source>
        <strain evidence="6">32A</strain>
    </source>
</reference>
<accession>A0A975J0T2</accession>
<dbReference type="Proteomes" id="UP000676169">
    <property type="component" value="Chromosome"/>
</dbReference>
<dbReference type="InterPro" id="IPR008929">
    <property type="entry name" value="Chondroitin_lyas"/>
</dbReference>
<evidence type="ECO:0000313" key="6">
    <source>
        <dbReference type="EMBL" id="QUE51930.1"/>
    </source>
</evidence>
<dbReference type="InterPro" id="IPR012480">
    <property type="entry name" value="Hepar_II_III_C"/>
</dbReference>
<feature type="domain" description="Heparinase II/III-like C-terminal" evidence="4">
    <location>
        <begin position="557"/>
        <end position="764"/>
    </location>
</feature>
<gene>
    <name evidence="6" type="ORF">KBB96_03345</name>
</gene>
<sequence length="939" mass="105133">MKDPTRFPLSLKCCACAVWVLLCASVAIGQDHSAPAVEKLPEGVMRVGPVELKIDREAITPLWIPRPLPQGTIDVNPPWLHVAVPILDGNESTNPERRSKREAQKWNRRFYFKLSQDSSFQSGVMESGPKRWSFYNPYRRLEPGTWYWTYGLARAETPDKPVWNKEIYSFRISGREYTYEIPPTPEAFLAAVKKRNAGPIVTCFPEEVGHLLPTETAPSLAEQIRKDCERAFETMNAKGSEVAKVSDKQPPGGAKEKPSLLERKQASARALVESRRINSLLRGYLLTGEEKYKNLAIHLLTGGAKLEKPVPGELVLHRPGGGKTLVNETDIILLDTLYNELSKADRIKHFQAIYNAICDDGSDSPDTHENIEHMLYDNHAWQGHLPGLFRSAILLCRYKPELDDWVKYAYEVYLYRAPAFSRTDGGSSEGNGYLGVHDEPLTDIPWLIYKLTGYNVLNNKRWFQNFGNYMTFSNPSGNPGISFEDSGVDGGSDMQYFSEFLARACPANLSNLWQCKSVGRREEKYFSADLNKGAKAWDMLSIWKRLPMPDLGKAVPPSEKAAQFGDIGLVCMHTDLAKAGDNLMLNFRAGPYGSEGHTHPAQNAFTVAYGGQELFWRTGYYNGGGLHNIYSYKSSRSHNTIMADGLVQGFDQGAYAWIARFATGNRISYALGDASHAYNGKHHNFDIPYQPDLKGNKVEERRNWEEATAANGFGNPGVTRFRRHMVMLRPSHVLIYDELEAAKPVTWTFQLHSRMEMKQLGDSWFKTANDHALGSAQLFCASPMKGELTDKFRADAVDEENKRNGQNPPNWHATMTTRDRLPATRFLTVIDVIPGKDLAASPARLVPEGAGRTRWQIGEYSVTAELDPSKPSYLEVHDSTATCALVTGQATRGIELGGQQRNAKLPGSTLLWEKSETGGEVFQEKVDELPDCLKFGNPF</sequence>
<protein>
    <submittedName>
        <fullName evidence="6">DUF4962 domain-containing protein</fullName>
    </submittedName>
</protein>
<name>A0A975J0T2_9BACT</name>